<feature type="transmembrane region" description="Helical" evidence="6">
    <location>
        <begin position="378"/>
        <end position="407"/>
    </location>
</feature>
<gene>
    <name evidence="7" type="ORF">BJZ21_002323</name>
</gene>
<evidence type="ECO:0000313" key="7">
    <source>
        <dbReference type="EMBL" id="NYD42240.1"/>
    </source>
</evidence>
<dbReference type="Pfam" id="PF13520">
    <property type="entry name" value="AA_permease_2"/>
    <property type="match status" value="1"/>
</dbReference>
<keyword evidence="5 6" id="KW-0472">Membrane</keyword>
<dbReference type="Proteomes" id="UP000535511">
    <property type="component" value="Unassembled WGS sequence"/>
</dbReference>
<evidence type="ECO:0000256" key="4">
    <source>
        <dbReference type="ARBA" id="ARBA00022989"/>
    </source>
</evidence>
<dbReference type="PANTHER" id="PTHR42770:SF13">
    <property type="entry name" value="L-METHIONINE_BRANCHED-CHAIN AMINO ACID EXPORTER YJEH"/>
    <property type="match status" value="1"/>
</dbReference>
<dbReference type="PIRSF" id="PIRSF006060">
    <property type="entry name" value="AA_transporter"/>
    <property type="match status" value="1"/>
</dbReference>
<dbReference type="PANTHER" id="PTHR42770">
    <property type="entry name" value="AMINO ACID TRANSPORTER-RELATED"/>
    <property type="match status" value="1"/>
</dbReference>
<keyword evidence="3 6" id="KW-0812">Transmembrane</keyword>
<sequence length="437" mass="43140">MIQPSTTPSLGRARGVALYLASLLGAGLLVMPALTYRAAGPASLLAWVLLLALSPLVAFTFAELGARRADSGGVATYVGDAFGDRGAATVGFWFVLALPLGAPATAVVGGGYVAEALGLGPGGRYAAAAVLLLAAIGSALAGVRVAGGVQLALVAALALVLVIASVGALPQAHPANLTPFSVHGVGGIAAAVGVLFFSFAGWEAVAPLTQEFGDPRRDVRLVTIATLAIVTVLYLLVAVTSVLVLGPGLAGSTTPVQQLLALRFGAGSSAVTAALAAALTYGAMTSYLTGASRMAAALARDGWLPAGLSRGHERGGTPRRAAAVIGVACVVVLTAVSGLGMPLRELMALPSAMFITVTAAGLWAGARLLTGGGRLLATAAAVVLSLVLLGCGAAALYPLAVAVLPALSRRRVGSRRAVEVAPEPVGCGPAGEATVGV</sequence>
<evidence type="ECO:0000256" key="3">
    <source>
        <dbReference type="ARBA" id="ARBA00022692"/>
    </source>
</evidence>
<keyword evidence="4 6" id="KW-1133">Transmembrane helix</keyword>
<reference evidence="7 8" key="1">
    <citation type="submission" date="2020-07" db="EMBL/GenBank/DDBJ databases">
        <title>Sequencing the genomes of 1000 actinobacteria strains.</title>
        <authorList>
            <person name="Klenk H.-P."/>
        </authorList>
    </citation>
    <scope>NUCLEOTIDE SEQUENCE [LARGE SCALE GENOMIC DNA]</scope>
    <source>
        <strain evidence="7 8">DSM 21350</strain>
    </source>
</reference>
<feature type="transmembrane region" description="Helical" evidence="6">
    <location>
        <begin position="222"/>
        <end position="248"/>
    </location>
</feature>
<accession>A0A7Y9E6V8</accession>
<feature type="transmembrane region" description="Helical" evidence="6">
    <location>
        <begin position="181"/>
        <end position="202"/>
    </location>
</feature>
<feature type="transmembrane region" description="Helical" evidence="6">
    <location>
        <begin position="149"/>
        <end position="169"/>
    </location>
</feature>
<feature type="transmembrane region" description="Helical" evidence="6">
    <location>
        <begin position="90"/>
        <end position="113"/>
    </location>
</feature>
<dbReference type="InterPro" id="IPR050367">
    <property type="entry name" value="APC_superfamily"/>
</dbReference>
<feature type="transmembrane region" description="Helical" evidence="6">
    <location>
        <begin position="260"/>
        <end position="284"/>
    </location>
</feature>
<feature type="transmembrane region" description="Helical" evidence="6">
    <location>
        <begin position="346"/>
        <end position="366"/>
    </location>
</feature>
<comment type="caution">
    <text evidence="7">The sequence shown here is derived from an EMBL/GenBank/DDBJ whole genome shotgun (WGS) entry which is preliminary data.</text>
</comment>
<organism evidence="7 8">
    <name type="scientific">Nocardioides panaciterrulae</name>
    <dbReference type="NCBI Taxonomy" id="661492"/>
    <lineage>
        <taxon>Bacteria</taxon>
        <taxon>Bacillati</taxon>
        <taxon>Actinomycetota</taxon>
        <taxon>Actinomycetes</taxon>
        <taxon>Propionibacteriales</taxon>
        <taxon>Nocardioidaceae</taxon>
        <taxon>Nocardioides</taxon>
    </lineage>
</organism>
<feature type="transmembrane region" description="Helical" evidence="6">
    <location>
        <begin position="125"/>
        <end position="143"/>
    </location>
</feature>
<dbReference type="InterPro" id="IPR002293">
    <property type="entry name" value="AA/rel_permease1"/>
</dbReference>
<dbReference type="GO" id="GO:0005886">
    <property type="term" value="C:plasma membrane"/>
    <property type="evidence" value="ECO:0007669"/>
    <property type="project" value="UniProtKB-SubCell"/>
</dbReference>
<keyword evidence="8" id="KW-1185">Reference proteome</keyword>
<evidence type="ECO:0000256" key="6">
    <source>
        <dbReference type="SAM" id="Phobius"/>
    </source>
</evidence>
<evidence type="ECO:0000256" key="1">
    <source>
        <dbReference type="ARBA" id="ARBA00004651"/>
    </source>
</evidence>
<feature type="transmembrane region" description="Helical" evidence="6">
    <location>
        <begin position="16"/>
        <end position="36"/>
    </location>
</feature>
<dbReference type="RefSeq" id="WP_179663899.1">
    <property type="nucleotide sequence ID" value="NZ_JACCBG010000001.1"/>
</dbReference>
<comment type="subcellular location">
    <subcellularLocation>
        <location evidence="1">Cell membrane</location>
        <topology evidence="1">Multi-pass membrane protein</topology>
    </subcellularLocation>
</comment>
<name>A0A7Y9E6V8_9ACTN</name>
<dbReference type="GO" id="GO:0022857">
    <property type="term" value="F:transmembrane transporter activity"/>
    <property type="evidence" value="ECO:0007669"/>
    <property type="project" value="InterPro"/>
</dbReference>
<dbReference type="EMBL" id="JACCBG010000001">
    <property type="protein sequence ID" value="NYD42240.1"/>
    <property type="molecule type" value="Genomic_DNA"/>
</dbReference>
<protein>
    <submittedName>
        <fullName evidence="7">Amino acid efflux transporter</fullName>
    </submittedName>
</protein>
<feature type="transmembrane region" description="Helical" evidence="6">
    <location>
        <begin position="321"/>
        <end position="339"/>
    </location>
</feature>
<evidence type="ECO:0000313" key="8">
    <source>
        <dbReference type="Proteomes" id="UP000535511"/>
    </source>
</evidence>
<keyword evidence="2" id="KW-1003">Cell membrane</keyword>
<evidence type="ECO:0000256" key="2">
    <source>
        <dbReference type="ARBA" id="ARBA00022475"/>
    </source>
</evidence>
<dbReference type="Gene3D" id="1.20.1740.10">
    <property type="entry name" value="Amino acid/polyamine transporter I"/>
    <property type="match status" value="1"/>
</dbReference>
<feature type="transmembrane region" description="Helical" evidence="6">
    <location>
        <begin position="43"/>
        <end position="62"/>
    </location>
</feature>
<proteinExistence type="predicted"/>
<evidence type="ECO:0000256" key="5">
    <source>
        <dbReference type="ARBA" id="ARBA00023136"/>
    </source>
</evidence>
<dbReference type="AlphaFoldDB" id="A0A7Y9E6V8"/>